<dbReference type="EMBL" id="FOEF01000001">
    <property type="protein sequence ID" value="SEO47180.1"/>
    <property type="molecule type" value="Genomic_DNA"/>
</dbReference>
<feature type="transmembrane region" description="Helical" evidence="1">
    <location>
        <begin position="93"/>
        <end position="114"/>
    </location>
</feature>
<dbReference type="OrthoDB" id="5122469at2"/>
<name>A0A1H8PZ14_9PSEU</name>
<gene>
    <name evidence="2" type="ORF">SAMN04489732_101137</name>
</gene>
<evidence type="ECO:0000256" key="1">
    <source>
        <dbReference type="SAM" id="Phobius"/>
    </source>
</evidence>
<feature type="transmembrane region" description="Helical" evidence="1">
    <location>
        <begin position="20"/>
        <end position="49"/>
    </location>
</feature>
<keyword evidence="1" id="KW-0812">Transmembrane</keyword>
<dbReference type="STRING" id="394193.SAMN04489732_101137"/>
<dbReference type="Proteomes" id="UP000198582">
    <property type="component" value="Unassembled WGS sequence"/>
</dbReference>
<evidence type="ECO:0000313" key="2">
    <source>
        <dbReference type="EMBL" id="SEO47180.1"/>
    </source>
</evidence>
<dbReference type="RefSeq" id="WP_091610932.1">
    <property type="nucleotide sequence ID" value="NZ_FOEF01000001.1"/>
</dbReference>
<sequence length="123" mass="12864">MTTTAPHRDRTNAAVRRTSLTVLIAAWLVPVFVLGQFAFLAGLPIAVVVIGTLRDTRLRALGWWTGALTAAYAVPMAVWLIGPSTAPSLSKFLSPVATGAVVAVGVAVAVAHHIGRRRSGVRG</sequence>
<evidence type="ECO:0000313" key="3">
    <source>
        <dbReference type="Proteomes" id="UP000198582"/>
    </source>
</evidence>
<keyword evidence="3" id="KW-1185">Reference proteome</keyword>
<keyword evidence="1" id="KW-1133">Transmembrane helix</keyword>
<organism evidence="2 3">
    <name type="scientific">Amycolatopsis saalfeldensis</name>
    <dbReference type="NCBI Taxonomy" id="394193"/>
    <lineage>
        <taxon>Bacteria</taxon>
        <taxon>Bacillati</taxon>
        <taxon>Actinomycetota</taxon>
        <taxon>Actinomycetes</taxon>
        <taxon>Pseudonocardiales</taxon>
        <taxon>Pseudonocardiaceae</taxon>
        <taxon>Amycolatopsis</taxon>
    </lineage>
</organism>
<dbReference type="AlphaFoldDB" id="A0A1H8PZ14"/>
<protein>
    <submittedName>
        <fullName evidence="2">Uncharacterized protein</fullName>
    </submittedName>
</protein>
<feature type="transmembrane region" description="Helical" evidence="1">
    <location>
        <begin position="61"/>
        <end position="81"/>
    </location>
</feature>
<accession>A0A1H8PZ14</accession>
<reference evidence="2 3" key="1">
    <citation type="submission" date="2016-10" db="EMBL/GenBank/DDBJ databases">
        <authorList>
            <person name="de Groot N.N."/>
        </authorList>
    </citation>
    <scope>NUCLEOTIDE SEQUENCE [LARGE SCALE GENOMIC DNA]</scope>
    <source>
        <strain evidence="2 3">DSM 44993</strain>
    </source>
</reference>
<proteinExistence type="predicted"/>
<keyword evidence="1" id="KW-0472">Membrane</keyword>